<evidence type="ECO:0000313" key="2">
    <source>
        <dbReference type="Proteomes" id="UP000475582"/>
    </source>
</evidence>
<sequence length="137" mass="14494">MRQEAMLQDNVGYNISPTSWDAYPTIGRNGTFVSDRAGVIDYFGDVAGKTNITVPANTASQIEADMGLVPGTLQGGFKIRQVTGIQGMFANSPMEGNQFFLGAGNHLPGGAPEMVIQSIPTVDNHAVQTILKVKVGP</sequence>
<evidence type="ECO:0000313" key="1">
    <source>
        <dbReference type="EMBL" id="MTV41477.1"/>
    </source>
</evidence>
<dbReference type="EMBL" id="WNKY01000057">
    <property type="protein sequence ID" value="MTV41477.1"/>
    <property type="molecule type" value="Genomic_DNA"/>
</dbReference>
<dbReference type="OrthoDB" id="7322641at2"/>
<dbReference type="AlphaFoldDB" id="A0A6L6PS58"/>
<reference evidence="1 2" key="1">
    <citation type="submission" date="2019-11" db="EMBL/GenBank/DDBJ databases">
        <title>Type strains purchased from KCTC, JCM and DSMZ.</title>
        <authorList>
            <person name="Lu H."/>
        </authorList>
    </citation>
    <scope>NUCLEOTIDE SEQUENCE [LARGE SCALE GENOMIC DNA]</scope>
    <source>
        <strain evidence="1 2">KCTC 22382</strain>
    </source>
</reference>
<organism evidence="1 2">
    <name type="scientific">Duganella radicis</name>
    <dbReference type="NCBI Taxonomy" id="551988"/>
    <lineage>
        <taxon>Bacteria</taxon>
        <taxon>Pseudomonadati</taxon>
        <taxon>Pseudomonadota</taxon>
        <taxon>Betaproteobacteria</taxon>
        <taxon>Burkholderiales</taxon>
        <taxon>Oxalobacteraceae</taxon>
        <taxon>Telluria group</taxon>
        <taxon>Duganella</taxon>
    </lineage>
</organism>
<dbReference type="RefSeq" id="WP_155467676.1">
    <property type="nucleotide sequence ID" value="NZ_WNKY01000057.1"/>
</dbReference>
<protein>
    <submittedName>
        <fullName evidence="1">Type IV secretion protein Rhs</fullName>
    </submittedName>
</protein>
<comment type="caution">
    <text evidence="1">The sequence shown here is derived from an EMBL/GenBank/DDBJ whole genome shotgun (WGS) entry which is preliminary data.</text>
</comment>
<accession>A0A6L6PS58</accession>
<proteinExistence type="predicted"/>
<dbReference type="Proteomes" id="UP000475582">
    <property type="component" value="Unassembled WGS sequence"/>
</dbReference>
<gene>
    <name evidence="1" type="ORF">GM676_28385</name>
</gene>
<keyword evidence="2" id="KW-1185">Reference proteome</keyword>
<name>A0A6L6PS58_9BURK</name>